<dbReference type="EMBL" id="RIBP01000001">
    <property type="protein sequence ID" value="TRZ40531.1"/>
    <property type="molecule type" value="Genomic_DNA"/>
</dbReference>
<protein>
    <submittedName>
        <fullName evidence="3">STAS domain-containing protein</fullName>
    </submittedName>
</protein>
<organism evidence="3 4">
    <name type="scientific">Niallia circulans</name>
    <name type="common">Bacillus circulans</name>
    <dbReference type="NCBI Taxonomy" id="1397"/>
    <lineage>
        <taxon>Bacteria</taxon>
        <taxon>Bacillati</taxon>
        <taxon>Bacillota</taxon>
        <taxon>Bacilli</taxon>
        <taxon>Bacillales</taxon>
        <taxon>Bacillaceae</taxon>
        <taxon>Niallia</taxon>
    </lineage>
</organism>
<evidence type="ECO:0000313" key="3">
    <source>
        <dbReference type="EMBL" id="TRZ40531.1"/>
    </source>
</evidence>
<dbReference type="Proteomes" id="UP000319837">
    <property type="component" value="Unassembled WGS sequence"/>
</dbReference>
<dbReference type="CDD" id="cd07041">
    <property type="entry name" value="STAS_RsbR_RsbS_like"/>
    <property type="match status" value="1"/>
</dbReference>
<proteinExistence type="predicted"/>
<dbReference type="AlphaFoldDB" id="A0A553SU75"/>
<dbReference type="InterPro" id="IPR036513">
    <property type="entry name" value="STAS_dom_sf"/>
</dbReference>
<dbReference type="PROSITE" id="PS50801">
    <property type="entry name" value="STAS"/>
    <property type="match status" value="1"/>
</dbReference>
<dbReference type="PANTHER" id="PTHR33745:SF3">
    <property type="entry name" value="RSBT CO-ANTAGONIST PROTEIN RSBRC"/>
    <property type="match status" value="1"/>
</dbReference>
<evidence type="ECO:0000256" key="1">
    <source>
        <dbReference type="ARBA" id="ARBA00022553"/>
    </source>
</evidence>
<dbReference type="Gene3D" id="3.30.750.24">
    <property type="entry name" value="STAS domain"/>
    <property type="match status" value="1"/>
</dbReference>
<sequence length="274" mass="30657">MNLTTKSFVDGLCNNITSDKANLAKQRFNSDLNHYSNEVDMKLKAWRENLIDIFAKSISDDLEQTYAHLTSWGNDGVNLLVELNLPLDLGIEEVRYYRNTIGEIIKNEAIHHEISIADFYHILSNFDSIVDRAVHLLSLSYSKSYLSRIQAAEITAIELSVPVIQVTQEMGIIPLVGDIDTRRSLELMEKALSSVSKLGLSHIFIDLSGVPIIDTMVANHLFRVVDALKLVGVETILSGIRPEIAQTMVQLGLFKHNIITYSSLHKAIKAIQAI</sequence>
<keyword evidence="1" id="KW-0597">Phosphoprotein</keyword>
<reference evidence="4" key="1">
    <citation type="submission" date="2018-10" db="EMBL/GenBank/DDBJ databases">
        <title>FDA dAtabase for Regulatory Grade micrObial Sequences (FDA-ARGOS): Supporting development and validation of Infectious Disease Dx tests.</title>
        <authorList>
            <person name="Minogue T."/>
            <person name="Wolcott M."/>
            <person name="Wasieloski L."/>
            <person name="Aguilar W."/>
            <person name="Moore D."/>
            <person name="Tallon L."/>
            <person name="Sadzewicz L."/>
            <person name="Sengamalay N."/>
            <person name="Ott S."/>
            <person name="Godinez A."/>
            <person name="Nagaraj S."/>
            <person name="Vavikolanu K."/>
            <person name="Vyas G."/>
            <person name="Nadendla S."/>
            <person name="George J."/>
            <person name="Sichtig H."/>
        </authorList>
    </citation>
    <scope>NUCLEOTIDE SEQUENCE [LARGE SCALE GENOMIC DNA]</scope>
    <source>
        <strain evidence="4">FDAARGOS_343</strain>
    </source>
</reference>
<dbReference type="InterPro" id="IPR002645">
    <property type="entry name" value="STAS_dom"/>
</dbReference>
<evidence type="ECO:0000259" key="2">
    <source>
        <dbReference type="PROSITE" id="PS50801"/>
    </source>
</evidence>
<dbReference type="RefSeq" id="WP_185763920.1">
    <property type="nucleotide sequence ID" value="NZ_RIBP01000001.1"/>
</dbReference>
<evidence type="ECO:0000313" key="4">
    <source>
        <dbReference type="Proteomes" id="UP000319837"/>
    </source>
</evidence>
<comment type="caution">
    <text evidence="3">The sequence shown here is derived from an EMBL/GenBank/DDBJ whole genome shotgun (WGS) entry which is preliminary data.</text>
</comment>
<dbReference type="PANTHER" id="PTHR33745">
    <property type="entry name" value="RSBT ANTAGONIST PROTEIN RSBS-RELATED"/>
    <property type="match status" value="1"/>
</dbReference>
<dbReference type="Pfam" id="PF01740">
    <property type="entry name" value="STAS"/>
    <property type="match status" value="1"/>
</dbReference>
<feature type="domain" description="STAS" evidence="2">
    <location>
        <begin position="160"/>
        <end position="271"/>
    </location>
</feature>
<accession>A0A553SU75</accession>
<dbReference type="InterPro" id="IPR051932">
    <property type="entry name" value="Bact_StressResp_Reg"/>
</dbReference>
<name>A0A553SU75_NIACI</name>
<dbReference type="SUPFAM" id="SSF52091">
    <property type="entry name" value="SpoIIaa-like"/>
    <property type="match status" value="1"/>
</dbReference>
<gene>
    <name evidence="3" type="ORF">CEQ21_06415</name>
</gene>